<dbReference type="OrthoDB" id="9813275at2"/>
<dbReference type="InterPro" id="IPR016181">
    <property type="entry name" value="Acyl_CoA_acyltransferase"/>
</dbReference>
<dbReference type="SUPFAM" id="SSF55729">
    <property type="entry name" value="Acyl-CoA N-acyltransferases (Nat)"/>
    <property type="match status" value="1"/>
</dbReference>
<dbReference type="InterPro" id="IPR045057">
    <property type="entry name" value="Gcn5-rel_NAT"/>
</dbReference>
<keyword evidence="2" id="KW-0808">Transferase</keyword>
<name>A0A078MJI9_9PSED</name>
<feature type="domain" description="N-acetyltransferase" evidence="1">
    <location>
        <begin position="8"/>
        <end position="90"/>
    </location>
</feature>
<accession>A0A078MJI9</accession>
<dbReference type="Pfam" id="PF14542">
    <property type="entry name" value="Acetyltransf_CG"/>
    <property type="match status" value="1"/>
</dbReference>
<dbReference type="InterPro" id="IPR031165">
    <property type="entry name" value="GNAT_YJDJ"/>
</dbReference>
<sequence length="90" mass="10147">MTSAAPVQHDPQEKQFYIEAEGGRAYLAYMDLGKQTLDIYRTYVPDTLRGQGLAARLAAEALKFAREEGYTVIPSCSYVESYIQRHPDQS</sequence>
<dbReference type="AlphaFoldDB" id="A0A078MJI9"/>
<reference evidence="2" key="1">
    <citation type="submission" date="2014-07" db="EMBL/GenBank/DDBJ databases">
        <authorList>
            <person name="Urmite Genomes Urmite Genomes"/>
        </authorList>
    </citation>
    <scope>NUCLEOTIDE SEQUENCE</scope>
    <source>
        <strain evidence="2">12M76_air</strain>
    </source>
</reference>
<dbReference type="GO" id="GO:0016740">
    <property type="term" value="F:transferase activity"/>
    <property type="evidence" value="ECO:0007669"/>
    <property type="project" value="UniProtKB-KW"/>
</dbReference>
<proteinExistence type="predicted"/>
<gene>
    <name evidence="2" type="ORF">BN1049_02794</name>
</gene>
<dbReference type="PANTHER" id="PTHR31435:SF9">
    <property type="entry name" value="PROTEIN NATD1"/>
    <property type="match status" value="1"/>
</dbReference>
<dbReference type="PANTHER" id="PTHR31435">
    <property type="entry name" value="PROTEIN NATD1"/>
    <property type="match status" value="1"/>
</dbReference>
<dbReference type="Gene3D" id="3.40.630.30">
    <property type="match status" value="1"/>
</dbReference>
<evidence type="ECO:0000313" key="2">
    <source>
        <dbReference type="EMBL" id="CEA06409.1"/>
    </source>
</evidence>
<dbReference type="RefSeq" id="WP_044500886.1">
    <property type="nucleotide sequence ID" value="NZ_LK391969.1"/>
</dbReference>
<organism evidence="2">
    <name type="scientific">Pseudomonas saudimassiliensis</name>
    <dbReference type="NCBI Taxonomy" id="1461581"/>
    <lineage>
        <taxon>Bacteria</taxon>
        <taxon>Pseudomonadati</taxon>
        <taxon>Pseudomonadota</taxon>
        <taxon>Gammaproteobacteria</taxon>
        <taxon>Pseudomonadales</taxon>
        <taxon>Pseudomonadaceae</taxon>
        <taxon>Pseudomonas</taxon>
    </lineage>
</organism>
<dbReference type="PATRIC" id="fig|1461581.3.peg.2752"/>
<dbReference type="PROSITE" id="PS51729">
    <property type="entry name" value="GNAT_YJDJ"/>
    <property type="match status" value="1"/>
</dbReference>
<protein>
    <submittedName>
        <fullName evidence="2">Acetyltransferase-like protein</fullName>
    </submittedName>
</protein>
<dbReference type="EMBL" id="LM997413">
    <property type="protein sequence ID" value="CEA06409.1"/>
    <property type="molecule type" value="Genomic_DNA"/>
</dbReference>
<evidence type="ECO:0000259" key="1">
    <source>
        <dbReference type="PROSITE" id="PS51729"/>
    </source>
</evidence>
<dbReference type="EMBL" id="LK391969">
    <property type="protein sequence ID" value="CEF27834.1"/>
    <property type="molecule type" value="Genomic_DNA"/>
</dbReference>